<dbReference type="PROSITE" id="PS51186">
    <property type="entry name" value="GNAT"/>
    <property type="match status" value="1"/>
</dbReference>
<dbReference type="AlphaFoldDB" id="A0A317PSC8"/>
<dbReference type="InterPro" id="IPR000182">
    <property type="entry name" value="GNAT_dom"/>
</dbReference>
<dbReference type="SUPFAM" id="SSF55729">
    <property type="entry name" value="Acyl-CoA N-acyltransferases (Nat)"/>
    <property type="match status" value="1"/>
</dbReference>
<keyword evidence="1" id="KW-0808">Transferase</keyword>
<protein>
    <recommendedName>
        <fullName evidence="3">N-acetyltransferase domain-containing protein</fullName>
    </recommendedName>
</protein>
<feature type="domain" description="N-acetyltransferase" evidence="3">
    <location>
        <begin position="7"/>
        <end position="179"/>
    </location>
</feature>
<keyword evidence="5" id="KW-1185">Reference proteome</keyword>
<evidence type="ECO:0000256" key="1">
    <source>
        <dbReference type="ARBA" id="ARBA00022679"/>
    </source>
</evidence>
<dbReference type="Pfam" id="PF13508">
    <property type="entry name" value="Acetyltransf_7"/>
    <property type="match status" value="1"/>
</dbReference>
<dbReference type="GO" id="GO:0016747">
    <property type="term" value="F:acyltransferase activity, transferring groups other than amino-acyl groups"/>
    <property type="evidence" value="ECO:0007669"/>
    <property type="project" value="InterPro"/>
</dbReference>
<reference evidence="4 5" key="1">
    <citation type="submission" date="2018-05" db="EMBL/GenBank/DDBJ databases">
        <title>Genomic Encyclopedia of Type Strains, Phase IV (KMG-IV): sequencing the most valuable type-strain genomes for metagenomic binning, comparative biology and taxonomic classification.</title>
        <authorList>
            <person name="Goeker M."/>
        </authorList>
    </citation>
    <scope>NUCLEOTIDE SEQUENCE [LARGE SCALE GENOMIC DNA]</scope>
    <source>
        <strain evidence="4 5">DSM 16791</strain>
    </source>
</reference>
<dbReference type="Gene3D" id="3.40.630.30">
    <property type="match status" value="1"/>
</dbReference>
<dbReference type="InterPro" id="IPR050832">
    <property type="entry name" value="Bact_Acetyltransf"/>
</dbReference>
<dbReference type="Proteomes" id="UP000246352">
    <property type="component" value="Unassembled WGS sequence"/>
</dbReference>
<dbReference type="EMBL" id="QGTR01000001">
    <property type="protein sequence ID" value="PWW04381.1"/>
    <property type="molecule type" value="Genomic_DNA"/>
</dbReference>
<dbReference type="InterPro" id="IPR016181">
    <property type="entry name" value="Acyl_CoA_acyltransferase"/>
</dbReference>
<organism evidence="4 5">
    <name type="scientific">Hoeflea marina</name>
    <dbReference type="NCBI Taxonomy" id="274592"/>
    <lineage>
        <taxon>Bacteria</taxon>
        <taxon>Pseudomonadati</taxon>
        <taxon>Pseudomonadota</taxon>
        <taxon>Alphaproteobacteria</taxon>
        <taxon>Hyphomicrobiales</taxon>
        <taxon>Rhizobiaceae</taxon>
        <taxon>Hoeflea</taxon>
    </lineage>
</organism>
<name>A0A317PSC8_9HYPH</name>
<evidence type="ECO:0000313" key="5">
    <source>
        <dbReference type="Proteomes" id="UP000246352"/>
    </source>
</evidence>
<dbReference type="PANTHER" id="PTHR43877">
    <property type="entry name" value="AMINOALKYLPHOSPHONATE N-ACETYLTRANSFERASE-RELATED-RELATED"/>
    <property type="match status" value="1"/>
</dbReference>
<evidence type="ECO:0000313" key="4">
    <source>
        <dbReference type="EMBL" id="PWW04381.1"/>
    </source>
</evidence>
<gene>
    <name evidence="4" type="ORF">DFR52_1011079</name>
</gene>
<sequence>MSELPPLTIVRFSVDDVYAHEAELGRLIHDCVHAGASIGYVLPYELADGIAFWTGKIANSLDGGRLVLLVAFLDGAIVGSVQLDYDTNPNQPHRAEVRKLMVHPDYRREGIARKLMLAIEMEARKLSRTLLTLDTRTGDSAEPLYASLGYKVSGVIPGYCIDAHSGELDSTTIMYKQLV</sequence>
<dbReference type="OrthoDB" id="3389160at2"/>
<evidence type="ECO:0000259" key="3">
    <source>
        <dbReference type="PROSITE" id="PS51186"/>
    </source>
</evidence>
<comment type="caution">
    <text evidence="4">The sequence shown here is derived from an EMBL/GenBank/DDBJ whole genome shotgun (WGS) entry which is preliminary data.</text>
</comment>
<keyword evidence="2" id="KW-0012">Acyltransferase</keyword>
<accession>A0A317PSC8</accession>
<dbReference type="RefSeq" id="WP_110030819.1">
    <property type="nucleotide sequence ID" value="NZ_QGTR01000001.1"/>
</dbReference>
<evidence type="ECO:0000256" key="2">
    <source>
        <dbReference type="ARBA" id="ARBA00023315"/>
    </source>
</evidence>
<dbReference type="CDD" id="cd04301">
    <property type="entry name" value="NAT_SF"/>
    <property type="match status" value="1"/>
</dbReference>
<proteinExistence type="predicted"/>